<gene>
    <name evidence="2" type="ORF">C3B54_11477</name>
</gene>
<organism evidence="2 3">
    <name type="scientific">Pontimonas salivibrio</name>
    <dbReference type="NCBI Taxonomy" id="1159327"/>
    <lineage>
        <taxon>Bacteria</taxon>
        <taxon>Bacillati</taxon>
        <taxon>Actinomycetota</taxon>
        <taxon>Actinomycetes</taxon>
        <taxon>Micrococcales</taxon>
        <taxon>Microbacteriaceae</taxon>
        <taxon>Pontimonas</taxon>
    </lineage>
</organism>
<evidence type="ECO:0008006" key="4">
    <source>
        <dbReference type="Google" id="ProtNLM"/>
    </source>
</evidence>
<feature type="signal peptide" evidence="1">
    <location>
        <begin position="1"/>
        <end position="24"/>
    </location>
</feature>
<dbReference type="Proteomes" id="UP000243077">
    <property type="component" value="Chromosome"/>
</dbReference>
<evidence type="ECO:0000313" key="2">
    <source>
        <dbReference type="EMBL" id="AVG23470.1"/>
    </source>
</evidence>
<sequence>MLKKLSAIIVSAVALVIAPSIAWAAGTVVGEASWPGFDTNFVDGAEGVPNAEPITLGADLTGDATDFEWFYVQFPGIFVLGGNPDNDVSETGLTLDASGDCKNGGGELLFSVTSNLADDVFDGRECSIYSYNDPNVALSGDDGVGFGFGFGDGVIPGVTEVSIAVPTGRV</sequence>
<feature type="chain" id="PRO_5018113716" description="Secreted protein" evidence="1">
    <location>
        <begin position="25"/>
        <end position="170"/>
    </location>
</feature>
<dbReference type="AlphaFoldDB" id="A0A2L2BP74"/>
<evidence type="ECO:0000256" key="1">
    <source>
        <dbReference type="SAM" id="SignalP"/>
    </source>
</evidence>
<name>A0A2L2BP74_9MICO</name>
<protein>
    <recommendedName>
        <fullName evidence="4">Secreted protein</fullName>
    </recommendedName>
</protein>
<keyword evidence="3" id="KW-1185">Reference proteome</keyword>
<evidence type="ECO:0000313" key="3">
    <source>
        <dbReference type="Proteomes" id="UP000243077"/>
    </source>
</evidence>
<accession>A0A2L2BP74</accession>
<proteinExistence type="predicted"/>
<keyword evidence="1" id="KW-0732">Signal</keyword>
<dbReference type="EMBL" id="CP026923">
    <property type="protein sequence ID" value="AVG23470.1"/>
    <property type="molecule type" value="Genomic_DNA"/>
</dbReference>
<reference evidence="2 3" key="1">
    <citation type="submission" date="2018-02" db="EMBL/GenBank/DDBJ databases">
        <title>Complete genome of the streamlined marine actinobacterium Pontimonas salivibrio CL-TW6 adapted to coastal planktonic lifestype.</title>
        <authorList>
            <person name="Cho B.C."/>
            <person name="Hardies S.C."/>
            <person name="Jang G.I."/>
            <person name="Hwang C.Y."/>
        </authorList>
    </citation>
    <scope>NUCLEOTIDE SEQUENCE [LARGE SCALE GENOMIC DNA]</scope>
    <source>
        <strain evidence="2 3">CL-TW6</strain>
    </source>
</reference>
<dbReference type="KEGG" id="psai:C3B54_11477"/>